<gene>
    <name evidence="11" type="primary">cobT</name>
    <name evidence="12" type="ORF">GCM10025789_18860</name>
</gene>
<comment type="similarity">
    <text evidence="3 11">Belongs to the CobT family.</text>
</comment>
<comment type="catalytic activity">
    <reaction evidence="10 11">
        <text>5,6-dimethylbenzimidazole + nicotinate beta-D-ribonucleotide = alpha-ribazole 5'-phosphate + nicotinate + H(+)</text>
        <dbReference type="Rhea" id="RHEA:11196"/>
        <dbReference type="ChEBI" id="CHEBI:15378"/>
        <dbReference type="ChEBI" id="CHEBI:15890"/>
        <dbReference type="ChEBI" id="CHEBI:32544"/>
        <dbReference type="ChEBI" id="CHEBI:57502"/>
        <dbReference type="ChEBI" id="CHEBI:57918"/>
        <dbReference type="EC" id="2.4.2.21"/>
    </reaction>
</comment>
<dbReference type="NCBIfam" id="NF000996">
    <property type="entry name" value="PRK00105.1"/>
    <property type="match status" value="1"/>
</dbReference>
<comment type="pathway">
    <text evidence="2 11">Nucleoside biosynthesis; alpha-ribazole biosynthesis; alpha-ribazole from 5,6-dimethylbenzimidazole: step 1/2.</text>
</comment>
<feature type="active site" description="Proton acceptor" evidence="11">
    <location>
        <position position="319"/>
    </location>
</feature>
<dbReference type="CDD" id="cd02439">
    <property type="entry name" value="DMB-PRT_CobT"/>
    <property type="match status" value="1"/>
</dbReference>
<keyword evidence="7 11" id="KW-0328">Glycosyltransferase</keyword>
<evidence type="ECO:0000256" key="8">
    <source>
        <dbReference type="ARBA" id="ARBA00022679"/>
    </source>
</evidence>
<evidence type="ECO:0000256" key="7">
    <source>
        <dbReference type="ARBA" id="ARBA00022676"/>
    </source>
</evidence>
<dbReference type="Pfam" id="PF02277">
    <property type="entry name" value="DBI_PRT"/>
    <property type="match status" value="1"/>
</dbReference>
<dbReference type="EMBL" id="BAABLV010000031">
    <property type="protein sequence ID" value="GAA4900614.1"/>
    <property type="molecule type" value="Genomic_DNA"/>
</dbReference>
<reference evidence="13" key="1">
    <citation type="journal article" date="2019" name="Int. J. Syst. Evol. Microbiol.">
        <title>The Global Catalogue of Microorganisms (GCM) 10K type strain sequencing project: providing services to taxonomists for standard genome sequencing and annotation.</title>
        <authorList>
            <consortium name="The Broad Institute Genomics Platform"/>
            <consortium name="The Broad Institute Genome Sequencing Center for Infectious Disease"/>
            <person name="Wu L."/>
            <person name="Ma J."/>
        </authorList>
    </citation>
    <scope>NUCLEOTIDE SEQUENCE [LARGE SCALE GENOMIC DNA]</scope>
    <source>
        <strain evidence="13">JCM 19125</strain>
    </source>
</reference>
<keyword evidence="6 11" id="KW-0169">Cobalamin biosynthesis</keyword>
<dbReference type="SUPFAM" id="SSF52733">
    <property type="entry name" value="Nicotinate mononucleotide:5,6-dimethylbenzimidazole phosphoribosyltransferase (CobT)"/>
    <property type="match status" value="1"/>
</dbReference>
<dbReference type="EC" id="2.4.2.21" evidence="4 11"/>
<dbReference type="PANTHER" id="PTHR43463">
    <property type="entry name" value="NICOTINATE-NUCLEOTIDE--DIMETHYLBENZIMIDAZOLE PHOSPHORIBOSYLTRANSFERASE"/>
    <property type="match status" value="1"/>
</dbReference>
<evidence type="ECO:0000256" key="9">
    <source>
        <dbReference type="ARBA" id="ARBA00030686"/>
    </source>
</evidence>
<organism evidence="12 13">
    <name type="scientific">Tessaracoccus lubricantis</name>
    <dbReference type="NCBI Taxonomy" id="545543"/>
    <lineage>
        <taxon>Bacteria</taxon>
        <taxon>Bacillati</taxon>
        <taxon>Actinomycetota</taxon>
        <taxon>Actinomycetes</taxon>
        <taxon>Propionibacteriales</taxon>
        <taxon>Propionibacteriaceae</taxon>
        <taxon>Tessaracoccus</taxon>
    </lineage>
</organism>
<dbReference type="HAMAP" id="MF_00230">
    <property type="entry name" value="CobT"/>
    <property type="match status" value="1"/>
</dbReference>
<dbReference type="NCBIfam" id="TIGR03160">
    <property type="entry name" value="cobT_DBIPRT"/>
    <property type="match status" value="1"/>
</dbReference>
<dbReference type="InterPro" id="IPR023195">
    <property type="entry name" value="Nict_dMeBzImd_PRibTrfase_N"/>
</dbReference>
<keyword evidence="13" id="KW-1185">Reference proteome</keyword>
<dbReference type="InterPro" id="IPR036087">
    <property type="entry name" value="Nict_dMeBzImd_PRibTrfase_sf"/>
</dbReference>
<dbReference type="Proteomes" id="UP001501521">
    <property type="component" value="Unassembled WGS sequence"/>
</dbReference>
<dbReference type="Gene3D" id="3.40.50.10210">
    <property type="match status" value="1"/>
</dbReference>
<evidence type="ECO:0000256" key="11">
    <source>
        <dbReference type="HAMAP-Rule" id="MF_00230"/>
    </source>
</evidence>
<protein>
    <recommendedName>
        <fullName evidence="5 11">Nicotinate-nucleotide--dimethylbenzimidazole phosphoribosyltransferase</fullName>
        <shortName evidence="11">NN:DBI PRT</shortName>
        <ecNumber evidence="4 11">2.4.2.21</ecNumber>
    </recommendedName>
    <alternativeName>
        <fullName evidence="9 11">N(1)-alpha-phosphoribosyltransferase</fullName>
    </alternativeName>
</protein>
<dbReference type="InterPro" id="IPR003200">
    <property type="entry name" value="Nict_dMeBzImd_PRibTrfase"/>
</dbReference>
<evidence type="ECO:0000256" key="3">
    <source>
        <dbReference type="ARBA" id="ARBA00007110"/>
    </source>
</evidence>
<evidence type="ECO:0000313" key="13">
    <source>
        <dbReference type="Proteomes" id="UP001501521"/>
    </source>
</evidence>
<evidence type="ECO:0000256" key="1">
    <source>
        <dbReference type="ARBA" id="ARBA00002197"/>
    </source>
</evidence>
<evidence type="ECO:0000256" key="2">
    <source>
        <dbReference type="ARBA" id="ARBA00005049"/>
    </source>
</evidence>
<evidence type="ECO:0000256" key="4">
    <source>
        <dbReference type="ARBA" id="ARBA00011991"/>
    </source>
</evidence>
<accession>A0ABP9FEL2</accession>
<dbReference type="PANTHER" id="PTHR43463:SF1">
    <property type="entry name" value="NICOTINATE-NUCLEOTIDE--DIMETHYLBENZIMIDAZOLE PHOSPHORIBOSYLTRANSFERASE"/>
    <property type="match status" value="1"/>
</dbReference>
<comment type="function">
    <text evidence="1 11">Catalyzes the synthesis of alpha-ribazole-5'-phosphate from nicotinate mononucleotide (NAMN) and 5,6-dimethylbenzimidazole (DMB).</text>
</comment>
<evidence type="ECO:0000256" key="6">
    <source>
        <dbReference type="ARBA" id="ARBA00022573"/>
    </source>
</evidence>
<evidence type="ECO:0000313" key="12">
    <source>
        <dbReference type="EMBL" id="GAA4900614.1"/>
    </source>
</evidence>
<evidence type="ECO:0000256" key="5">
    <source>
        <dbReference type="ARBA" id="ARBA00015486"/>
    </source>
</evidence>
<comment type="caution">
    <text evidence="12">The sequence shown here is derived from an EMBL/GenBank/DDBJ whole genome shotgun (WGS) entry which is preliminary data.</text>
</comment>
<sequence>MSLLDTTLAAIKPVSEEALAAAERRQNELTKPPGSLGHLETVGNRLAAIAGVCPPPVPEPAVIGLFAGDHGVCAQGVSPWPQEVTVQMMLNIGAGGAAINVLGRQAGADVWVTNVGVAADAPDHPAVRDRNVRRGTADFTEGPAMTLEEARAAVEVGIATAFEAVDGGARCLLTGEMGIGNTTPSSALISVFTGTDAATVTGRGAGADDEMLDRKVDAIERGLALHQPDPADALGTVAAVGGLEQAAIAGFILGAAARRVPVVLDGVIACSAACVAVAFDDDVRGYLISGHAGAEPGIQAAVAHLGLRPLVDLGLRLGEGSGAAVALPMVQASARILNDMATFASAGVSEG</sequence>
<keyword evidence="8 11" id="KW-0808">Transferase</keyword>
<name>A0ABP9FEL2_9ACTN</name>
<dbReference type="Gene3D" id="1.10.1610.10">
    <property type="match status" value="1"/>
</dbReference>
<dbReference type="InterPro" id="IPR017846">
    <property type="entry name" value="Nict_dMeBzImd_PRibTrfase_bact"/>
</dbReference>
<proteinExistence type="inferred from homology"/>
<evidence type="ECO:0000256" key="10">
    <source>
        <dbReference type="ARBA" id="ARBA00047340"/>
    </source>
</evidence>